<organism evidence="1 2">
    <name type="scientific">Hymenobacter setariae</name>
    <dbReference type="NCBI Taxonomy" id="2594794"/>
    <lineage>
        <taxon>Bacteria</taxon>
        <taxon>Pseudomonadati</taxon>
        <taxon>Bacteroidota</taxon>
        <taxon>Cytophagia</taxon>
        <taxon>Cytophagales</taxon>
        <taxon>Hymenobacteraceae</taxon>
        <taxon>Hymenobacter</taxon>
    </lineage>
</organism>
<name>A0A558BPY6_9BACT</name>
<evidence type="ECO:0000313" key="1">
    <source>
        <dbReference type="EMBL" id="TVT38567.1"/>
    </source>
</evidence>
<proteinExistence type="predicted"/>
<dbReference type="AlphaFoldDB" id="A0A558BPY6"/>
<reference evidence="1 2" key="1">
    <citation type="submission" date="2019-07" db="EMBL/GenBank/DDBJ databases">
        <title>Hymenobacter sp. straun FUR1 Genome sequencing and assembly.</title>
        <authorList>
            <person name="Chhetri G."/>
        </authorList>
    </citation>
    <scope>NUCLEOTIDE SEQUENCE [LARGE SCALE GENOMIC DNA]</scope>
    <source>
        <strain evidence="1 2">Fur1</strain>
    </source>
</reference>
<comment type="caution">
    <text evidence="1">The sequence shown here is derived from an EMBL/GenBank/DDBJ whole genome shotgun (WGS) entry which is preliminary data.</text>
</comment>
<accession>A0A558BPY6</accession>
<dbReference type="OrthoDB" id="1430934at2"/>
<dbReference type="RefSeq" id="WP_144851567.1">
    <property type="nucleotide sequence ID" value="NZ_VMRJ01000005.1"/>
</dbReference>
<keyword evidence="2" id="KW-1185">Reference proteome</keyword>
<sequence length="304" mass="34532">MPTKNQYWYFLIGGPTDDINGLVTNFYAYGEHCGEALANALNAATEELGIIKPEATEAARLDILSDFEEPEGLTRFNEWVLSGPTNYSYPLDSSENDFIPPTGIIKATEEGKFDYELIKEGFLALHSQEDNSFELELIAGKEKLLDTFIQSLKFISPIDRLEINIKGHWHNQKSELWAINVSELSAGIESFLLDNTTSLLQNGFIECTAVVDSGSTKLTLNEHKKVCFQTEDEKLFINFGEAIMALGFEQTTELCSLEYGFYHWHYRPTQSLDAPELRIFLLDTGFNFVESWEDELDEIYPETE</sequence>
<gene>
    <name evidence="1" type="ORF">FNT36_20510</name>
</gene>
<protein>
    <submittedName>
        <fullName evidence="1">Uncharacterized protein</fullName>
    </submittedName>
</protein>
<dbReference type="Proteomes" id="UP000317624">
    <property type="component" value="Unassembled WGS sequence"/>
</dbReference>
<evidence type="ECO:0000313" key="2">
    <source>
        <dbReference type="Proteomes" id="UP000317624"/>
    </source>
</evidence>
<dbReference type="EMBL" id="VMRJ01000005">
    <property type="protein sequence ID" value="TVT38567.1"/>
    <property type="molecule type" value="Genomic_DNA"/>
</dbReference>